<organism evidence="1">
    <name type="scientific">Caldilineaceae bacterium SB0664_bin_27</name>
    <dbReference type="NCBI Taxonomy" id="2605260"/>
    <lineage>
        <taxon>Bacteria</taxon>
        <taxon>Bacillati</taxon>
        <taxon>Chloroflexota</taxon>
        <taxon>Caldilineae</taxon>
        <taxon>Caldilineales</taxon>
        <taxon>Caldilineaceae</taxon>
    </lineage>
</organism>
<dbReference type="AlphaFoldDB" id="A0A6B0YM08"/>
<accession>A0A6B0YM08</accession>
<evidence type="ECO:0008006" key="2">
    <source>
        <dbReference type="Google" id="ProtNLM"/>
    </source>
</evidence>
<reference evidence="1" key="1">
    <citation type="submission" date="2019-09" db="EMBL/GenBank/DDBJ databases">
        <title>Characterisation of the sponge microbiome using genome-centric metagenomics.</title>
        <authorList>
            <person name="Engelberts J.P."/>
            <person name="Robbins S.J."/>
            <person name="De Goeij J.M."/>
            <person name="Aranda M."/>
            <person name="Bell S.C."/>
            <person name="Webster N.S."/>
        </authorList>
    </citation>
    <scope>NUCLEOTIDE SEQUENCE</scope>
    <source>
        <strain evidence="1">SB0664_bin_27</strain>
    </source>
</reference>
<comment type="caution">
    <text evidence="1">The sequence shown here is derived from an EMBL/GenBank/DDBJ whole genome shotgun (WGS) entry which is preliminary data.</text>
</comment>
<protein>
    <recommendedName>
        <fullName evidence="2">DUF1232 domain-containing protein</fullName>
    </recommendedName>
</protein>
<dbReference type="EMBL" id="VXRG01000013">
    <property type="protein sequence ID" value="MXY92084.1"/>
    <property type="molecule type" value="Genomic_DNA"/>
</dbReference>
<proteinExistence type="predicted"/>
<name>A0A6B0YM08_9CHLR</name>
<gene>
    <name evidence="1" type="ORF">F4Y42_01400</name>
</gene>
<sequence>MTRDSSLLPQSGGWRFSDILRDFAVVWQLMGDPQVSILLRVGFPVLAILYWLSPIDLWPGMPLDDIAAVVLAGRLFVQMAPKAAVRRALVRLGHISPDEPDREVWDIWDEDDKTIPGDWRVVDDK</sequence>
<evidence type="ECO:0000313" key="1">
    <source>
        <dbReference type="EMBL" id="MXY92084.1"/>
    </source>
</evidence>